<evidence type="ECO:0000313" key="2">
    <source>
        <dbReference type="EMBL" id="TFK44611.1"/>
    </source>
</evidence>
<evidence type="ECO:0000313" key="3">
    <source>
        <dbReference type="Proteomes" id="UP000308652"/>
    </source>
</evidence>
<gene>
    <name evidence="2" type="ORF">BDQ12DRAFT_717754</name>
</gene>
<evidence type="ECO:0000256" key="1">
    <source>
        <dbReference type="SAM" id="MobiDB-lite"/>
    </source>
</evidence>
<protein>
    <submittedName>
        <fullName evidence="2">Uncharacterized protein</fullName>
    </submittedName>
</protein>
<accession>A0A5C3MTA6</accession>
<reference evidence="2 3" key="1">
    <citation type="journal article" date="2019" name="Nat. Ecol. Evol.">
        <title>Megaphylogeny resolves global patterns of mushroom evolution.</title>
        <authorList>
            <person name="Varga T."/>
            <person name="Krizsan K."/>
            <person name="Foldi C."/>
            <person name="Dima B."/>
            <person name="Sanchez-Garcia M."/>
            <person name="Sanchez-Ramirez S."/>
            <person name="Szollosi G.J."/>
            <person name="Szarkandi J.G."/>
            <person name="Papp V."/>
            <person name="Albert L."/>
            <person name="Andreopoulos W."/>
            <person name="Angelini C."/>
            <person name="Antonin V."/>
            <person name="Barry K.W."/>
            <person name="Bougher N.L."/>
            <person name="Buchanan P."/>
            <person name="Buyck B."/>
            <person name="Bense V."/>
            <person name="Catcheside P."/>
            <person name="Chovatia M."/>
            <person name="Cooper J."/>
            <person name="Damon W."/>
            <person name="Desjardin D."/>
            <person name="Finy P."/>
            <person name="Geml J."/>
            <person name="Haridas S."/>
            <person name="Hughes K."/>
            <person name="Justo A."/>
            <person name="Karasinski D."/>
            <person name="Kautmanova I."/>
            <person name="Kiss B."/>
            <person name="Kocsube S."/>
            <person name="Kotiranta H."/>
            <person name="LaButti K.M."/>
            <person name="Lechner B.E."/>
            <person name="Liimatainen K."/>
            <person name="Lipzen A."/>
            <person name="Lukacs Z."/>
            <person name="Mihaltcheva S."/>
            <person name="Morgado L.N."/>
            <person name="Niskanen T."/>
            <person name="Noordeloos M.E."/>
            <person name="Ohm R.A."/>
            <person name="Ortiz-Santana B."/>
            <person name="Ovrebo C."/>
            <person name="Racz N."/>
            <person name="Riley R."/>
            <person name="Savchenko A."/>
            <person name="Shiryaev A."/>
            <person name="Soop K."/>
            <person name="Spirin V."/>
            <person name="Szebenyi C."/>
            <person name="Tomsovsky M."/>
            <person name="Tulloss R.E."/>
            <person name="Uehling J."/>
            <person name="Grigoriev I.V."/>
            <person name="Vagvolgyi C."/>
            <person name="Papp T."/>
            <person name="Martin F.M."/>
            <person name="Miettinen O."/>
            <person name="Hibbett D.S."/>
            <person name="Nagy L.G."/>
        </authorList>
    </citation>
    <scope>NUCLEOTIDE SEQUENCE [LARGE SCALE GENOMIC DNA]</scope>
    <source>
        <strain evidence="2 3">CBS 166.37</strain>
    </source>
</reference>
<feature type="compositionally biased region" description="Basic and acidic residues" evidence="1">
    <location>
        <begin position="145"/>
        <end position="157"/>
    </location>
</feature>
<dbReference type="Proteomes" id="UP000308652">
    <property type="component" value="Unassembled WGS sequence"/>
</dbReference>
<dbReference type="EMBL" id="ML213590">
    <property type="protein sequence ID" value="TFK44611.1"/>
    <property type="molecule type" value="Genomic_DNA"/>
</dbReference>
<feature type="compositionally biased region" description="Basic and acidic residues" evidence="1">
    <location>
        <begin position="167"/>
        <end position="190"/>
    </location>
</feature>
<dbReference type="AlphaFoldDB" id="A0A5C3MTA6"/>
<feature type="region of interest" description="Disordered" evidence="1">
    <location>
        <begin position="145"/>
        <end position="190"/>
    </location>
</feature>
<sequence>MDGLGTEAQMLEMARSVMALSQDTSVNIWEAMEFIQKMAESFRDIMQEMQGVVCKVQSAVKYLEHKLCQIIQDHIDAQLQSMLAQQAIAEAMGCNSIVQQAVTDAIRAIAKEIWARHKKTEVRIKKVKEFKAQVVRQKAELAKMRSGDVKMGEDRAEGVGNEGTEGNEVKHKEVDAEMGEKEVETKGRED</sequence>
<name>A0A5C3MTA6_9AGAR</name>
<organism evidence="2 3">
    <name type="scientific">Crucibulum laeve</name>
    <dbReference type="NCBI Taxonomy" id="68775"/>
    <lineage>
        <taxon>Eukaryota</taxon>
        <taxon>Fungi</taxon>
        <taxon>Dikarya</taxon>
        <taxon>Basidiomycota</taxon>
        <taxon>Agaricomycotina</taxon>
        <taxon>Agaricomycetes</taxon>
        <taxon>Agaricomycetidae</taxon>
        <taxon>Agaricales</taxon>
        <taxon>Agaricineae</taxon>
        <taxon>Nidulariaceae</taxon>
        <taxon>Crucibulum</taxon>
    </lineage>
</organism>
<proteinExistence type="predicted"/>
<keyword evidence="3" id="KW-1185">Reference proteome</keyword>